<evidence type="ECO:0000256" key="4">
    <source>
        <dbReference type="ARBA" id="ARBA00022692"/>
    </source>
</evidence>
<keyword evidence="13" id="KW-1003">Cell membrane</keyword>
<evidence type="ECO:0000313" key="18">
    <source>
        <dbReference type="Proteomes" id="UP000182932"/>
    </source>
</evidence>
<organism evidence="17 18">
    <name type="scientific">Marinovum algicola</name>
    <dbReference type="NCBI Taxonomy" id="42444"/>
    <lineage>
        <taxon>Bacteria</taxon>
        <taxon>Pseudomonadati</taxon>
        <taxon>Pseudomonadota</taxon>
        <taxon>Alphaproteobacteria</taxon>
        <taxon>Rhodobacterales</taxon>
        <taxon>Roseobacteraceae</taxon>
        <taxon>Marinovum</taxon>
    </lineage>
</organism>
<comment type="similarity">
    <text evidence="1 13 14">Belongs to the ATPase B chain family.</text>
</comment>
<evidence type="ECO:0000256" key="6">
    <source>
        <dbReference type="ARBA" id="ARBA00022989"/>
    </source>
</evidence>
<comment type="function">
    <text evidence="10 13">F(1)F(0) ATP synthase produces ATP from ADP in the presence of a proton or sodium gradient. F-type ATPases consist of two structural domains, F(1) containing the extramembraneous catalytic core and F(0) containing the membrane proton channel, linked together by a central stalk and a peripheral stalk. During catalysis, ATP synthesis in the catalytic domain of F(1) is coupled via a rotary mechanism of the central stalk subunits to proton translocation.</text>
</comment>
<keyword evidence="8 13" id="KW-0472">Membrane</keyword>
<evidence type="ECO:0000256" key="9">
    <source>
        <dbReference type="ARBA" id="ARBA00023310"/>
    </source>
</evidence>
<proteinExistence type="inferred from homology"/>
<evidence type="ECO:0000256" key="5">
    <source>
        <dbReference type="ARBA" id="ARBA00022781"/>
    </source>
</evidence>
<evidence type="ECO:0000256" key="3">
    <source>
        <dbReference type="ARBA" id="ARBA00022547"/>
    </source>
</evidence>
<evidence type="ECO:0000256" key="8">
    <source>
        <dbReference type="ARBA" id="ARBA00023136"/>
    </source>
</evidence>
<feature type="transmembrane region" description="Helical" evidence="13">
    <location>
        <begin position="38"/>
        <end position="61"/>
    </location>
</feature>
<accession>A0A975W6J2</accession>
<keyword evidence="16" id="KW-0732">Signal</keyword>
<dbReference type="HAMAP" id="MF_01398">
    <property type="entry name" value="ATP_synth_b_bprime"/>
    <property type="match status" value="1"/>
</dbReference>
<keyword evidence="18" id="KW-1185">Reference proteome</keyword>
<evidence type="ECO:0000256" key="7">
    <source>
        <dbReference type="ARBA" id="ARBA00023065"/>
    </source>
</evidence>
<evidence type="ECO:0000256" key="13">
    <source>
        <dbReference type="HAMAP-Rule" id="MF_01398"/>
    </source>
</evidence>
<keyword evidence="3 13" id="KW-0138">CF(0)</keyword>
<keyword evidence="2 13" id="KW-0813">Transport</keyword>
<dbReference type="GO" id="GO:0012505">
    <property type="term" value="C:endomembrane system"/>
    <property type="evidence" value="ECO:0007669"/>
    <property type="project" value="UniProtKB-SubCell"/>
</dbReference>
<evidence type="ECO:0000256" key="2">
    <source>
        <dbReference type="ARBA" id="ARBA00022448"/>
    </source>
</evidence>
<comment type="caution">
    <text evidence="17">The sequence shown here is derived from an EMBL/GenBank/DDBJ whole genome shotgun (WGS) entry which is preliminary data.</text>
</comment>
<evidence type="ECO:0000256" key="1">
    <source>
        <dbReference type="ARBA" id="ARBA00005513"/>
    </source>
</evidence>
<dbReference type="GO" id="GO:0046961">
    <property type="term" value="F:proton-transporting ATPase activity, rotational mechanism"/>
    <property type="evidence" value="ECO:0007669"/>
    <property type="project" value="TreeGrafter"/>
</dbReference>
<dbReference type="GO" id="GO:0045259">
    <property type="term" value="C:proton-transporting ATP synthase complex"/>
    <property type="evidence" value="ECO:0007669"/>
    <property type="project" value="UniProtKB-KW"/>
</dbReference>
<evidence type="ECO:0000256" key="16">
    <source>
        <dbReference type="SAM" id="SignalP"/>
    </source>
</evidence>
<name>A0A975W6J2_9RHOB</name>
<evidence type="ECO:0000256" key="10">
    <source>
        <dbReference type="ARBA" id="ARBA00025198"/>
    </source>
</evidence>
<evidence type="ECO:0000256" key="14">
    <source>
        <dbReference type="RuleBase" id="RU003848"/>
    </source>
</evidence>
<dbReference type="GO" id="GO:0046933">
    <property type="term" value="F:proton-transporting ATP synthase activity, rotational mechanism"/>
    <property type="evidence" value="ECO:0007669"/>
    <property type="project" value="UniProtKB-UniRule"/>
</dbReference>
<gene>
    <name evidence="13" type="primary">atpF</name>
    <name evidence="17" type="ORF">SAMN04487940_101367</name>
</gene>
<evidence type="ECO:0000256" key="12">
    <source>
        <dbReference type="ARBA" id="ARBA00037847"/>
    </source>
</evidence>
<feature type="coiled-coil region" evidence="15">
    <location>
        <begin position="65"/>
        <end position="109"/>
    </location>
</feature>
<keyword evidence="6 13" id="KW-1133">Transmembrane helix</keyword>
<comment type="subunit">
    <text evidence="13">F-type ATPases have 2 components, F(1) - the catalytic core - and F(0) - the membrane proton channel. F(1) has five subunits: alpha(3), beta(3), gamma(1), delta(1), epsilon(1). F(0) has three main subunits: a(1), b(2) and c(10-14). The alpha and beta chains form an alternating ring which encloses part of the gamma chain. F(1) is attached to F(0) by a central stalk formed by the gamma and epsilon chains, while a peripheral stalk is formed by the delta and b chains.</text>
</comment>
<dbReference type="InterPro" id="IPR050059">
    <property type="entry name" value="ATP_synthase_B_chain"/>
</dbReference>
<evidence type="ECO:0000313" key="17">
    <source>
        <dbReference type="EMBL" id="SEI60629.1"/>
    </source>
</evidence>
<reference evidence="17 18" key="1">
    <citation type="submission" date="2016-10" db="EMBL/GenBank/DDBJ databases">
        <authorList>
            <person name="Varghese N."/>
            <person name="Submissions S."/>
        </authorList>
    </citation>
    <scope>NUCLEOTIDE SEQUENCE [LARGE SCALE GENOMIC DNA]</scope>
    <source>
        <strain evidence="17 18">FF3</strain>
    </source>
</reference>
<dbReference type="RefSeq" id="WP_048530172.1">
    <property type="nucleotide sequence ID" value="NZ_CATLQZ010000005.1"/>
</dbReference>
<keyword evidence="4 13" id="KW-0812">Transmembrane</keyword>
<keyword evidence="9 13" id="KW-0066">ATP synthesis</keyword>
<keyword evidence="15" id="KW-0175">Coiled coil</keyword>
<dbReference type="CDD" id="cd06503">
    <property type="entry name" value="ATP-synt_Fo_b"/>
    <property type="match status" value="1"/>
</dbReference>
<dbReference type="Pfam" id="PF00430">
    <property type="entry name" value="ATP-synt_B"/>
    <property type="match status" value="1"/>
</dbReference>
<dbReference type="GeneID" id="80816636"/>
<protein>
    <recommendedName>
        <fullName evidence="13">ATP synthase subunit b</fullName>
    </recommendedName>
    <alternativeName>
        <fullName evidence="13">ATP synthase F(0) sector subunit b</fullName>
    </alternativeName>
    <alternativeName>
        <fullName evidence="13">ATPase subunit I</fullName>
    </alternativeName>
    <alternativeName>
        <fullName evidence="13">F-type ATPase subunit b</fullName>
        <shortName evidence="13">F-ATPase subunit b</shortName>
    </alternativeName>
</protein>
<dbReference type="PANTHER" id="PTHR33445">
    <property type="entry name" value="ATP SYNTHASE SUBUNIT B', CHLOROPLASTIC"/>
    <property type="match status" value="1"/>
</dbReference>
<dbReference type="PANTHER" id="PTHR33445:SF1">
    <property type="entry name" value="ATP SYNTHASE SUBUNIT B"/>
    <property type="match status" value="1"/>
</dbReference>
<comment type="function">
    <text evidence="11">Component of the F(0) channel, it forms part of the peripheral stalk, linking F(1) to F(0). The b'-subunit is a diverged and duplicated form of b found in plants and photosynthetic bacteria.</text>
</comment>
<feature type="chain" id="PRO_5037984530" description="ATP synthase subunit b" evidence="16">
    <location>
        <begin position="23"/>
        <end position="189"/>
    </location>
</feature>
<dbReference type="EMBL" id="FNYY01000001">
    <property type="protein sequence ID" value="SEI60629.1"/>
    <property type="molecule type" value="Genomic_DNA"/>
</dbReference>
<evidence type="ECO:0000256" key="15">
    <source>
        <dbReference type="SAM" id="Coils"/>
    </source>
</evidence>
<comment type="subcellular location">
    <subcellularLocation>
        <location evidence="13">Cell membrane</location>
        <topology evidence="13">Single-pass membrane protein</topology>
    </subcellularLocation>
    <subcellularLocation>
        <location evidence="12">Endomembrane system</location>
        <topology evidence="12">Single-pass membrane protein</topology>
    </subcellularLocation>
</comment>
<dbReference type="AlphaFoldDB" id="A0A975W6J2"/>
<dbReference type="InterPro" id="IPR002146">
    <property type="entry name" value="ATP_synth_b/b'su_bac/chlpt"/>
</dbReference>
<sequence>MRKLMTVALIASGSISASPALAAPGPFFSLSNTDFIVVLAFLLFIAILIYFKVPALLAGMLDKRAEGIRSELDEARAIREEAQTLLASYERKQQEVKAQSQRIVDHAKEEARIAGDAAKKDIEASIARRLAGAEDQIASARAAAVKEVRDRAVVVAVAAAREVIAKQMTEEEANRLIDDSISTVEAKLH</sequence>
<keyword evidence="7 13" id="KW-0406">Ion transport</keyword>
<dbReference type="NCBIfam" id="NF009989">
    <property type="entry name" value="PRK13455.1"/>
    <property type="match status" value="1"/>
</dbReference>
<feature type="signal peptide" evidence="16">
    <location>
        <begin position="1"/>
        <end position="22"/>
    </location>
</feature>
<dbReference type="Proteomes" id="UP000182932">
    <property type="component" value="Unassembled WGS sequence"/>
</dbReference>
<evidence type="ECO:0000256" key="11">
    <source>
        <dbReference type="ARBA" id="ARBA00025614"/>
    </source>
</evidence>
<keyword evidence="5 13" id="KW-0375">Hydrogen ion transport</keyword>
<dbReference type="GO" id="GO:0005886">
    <property type="term" value="C:plasma membrane"/>
    <property type="evidence" value="ECO:0007669"/>
    <property type="project" value="UniProtKB-SubCell"/>
</dbReference>